<dbReference type="PRINTS" id="PR00411">
    <property type="entry name" value="PNDRDTASEI"/>
</dbReference>
<feature type="domain" description="RsdA/BaiN/AoA(So)-like insert" evidence="5">
    <location>
        <begin position="191"/>
        <end position="355"/>
    </location>
</feature>
<comment type="cofactor">
    <cofactor evidence="1">
        <name>FAD</name>
        <dbReference type="ChEBI" id="CHEBI:57692"/>
    </cofactor>
</comment>
<evidence type="ECO:0000313" key="9">
    <source>
        <dbReference type="Proteomes" id="UP000484547"/>
    </source>
</evidence>
<dbReference type="RefSeq" id="WP_155163657.1">
    <property type="nucleotide sequence ID" value="NZ_WNBG01000001.1"/>
</dbReference>
<dbReference type="EMBL" id="WNBW01000001">
    <property type="protein sequence ID" value="MTU03421.1"/>
    <property type="molecule type" value="Genomic_DNA"/>
</dbReference>
<dbReference type="Gene3D" id="2.40.30.10">
    <property type="entry name" value="Translation factors"/>
    <property type="match status" value="1"/>
</dbReference>
<accession>A0A7X3BV17</accession>
<evidence type="ECO:0000259" key="4">
    <source>
        <dbReference type="Pfam" id="PF03486"/>
    </source>
</evidence>
<comment type="caution">
    <text evidence="6">The sequence shown here is derived from an EMBL/GenBank/DDBJ whole genome shotgun (WGS) entry which is preliminary data.</text>
</comment>
<protein>
    <submittedName>
        <fullName evidence="6">Aminoacetone oxidase family FAD-binding enzyme</fullName>
    </submittedName>
</protein>
<evidence type="ECO:0000256" key="3">
    <source>
        <dbReference type="ARBA" id="ARBA00022827"/>
    </source>
</evidence>
<dbReference type="InterPro" id="IPR023166">
    <property type="entry name" value="BaiN-like_dom_sf"/>
</dbReference>
<dbReference type="Pfam" id="PF03486">
    <property type="entry name" value="HI0933_like"/>
    <property type="match status" value="1"/>
</dbReference>
<gene>
    <name evidence="6" type="ORF">GMD11_03260</name>
    <name evidence="7" type="ORF">GMD18_03260</name>
</gene>
<evidence type="ECO:0000256" key="1">
    <source>
        <dbReference type="ARBA" id="ARBA00001974"/>
    </source>
</evidence>
<sequence length="413" mass="44136">MNKVIVVGGGAAGLLAAAAAAEHGAQVTVLEKMFKPGKKLLITGKGRCNITNDCDLQEIIKNIPGNGRFLNSALRQFTNEDVVKLLNDNGLETKVERGGRVFPVSDQAKDVVDTLLKILHDLGVELVTDICVTEVLTDTEKVIGVKTKSGKVFKADAVIVAAGGASYPGTGSDGSGFKLAEKLGHAIIPLKPSLVPLTSDSPYIPDLQGLSLRNVQATVYSSGSKAASEFGEMLFTHFGVSGPIILSLSKTVAALLKANKTNIDLLIDLKPALTFEKLEARVQRDFEQYSRKLLLNGMKDLLPQRLIPVVLDQAYLDEEKPVNQISKEERKRLVEVLKGLSVSITGTRPLAEAIVTAGGVSIKEIEPKTLRSKLWQGLYFAGEVIDIDGYTGGYNLQAAFSTGYAAGTAAAYQ</sequence>
<dbReference type="Proteomes" id="UP000443070">
    <property type="component" value="Unassembled WGS sequence"/>
</dbReference>
<keyword evidence="3" id="KW-0274">FAD</keyword>
<organism evidence="6 9">
    <name type="scientific">Phascolarctobacterium faecium</name>
    <dbReference type="NCBI Taxonomy" id="33025"/>
    <lineage>
        <taxon>Bacteria</taxon>
        <taxon>Bacillati</taxon>
        <taxon>Bacillota</taxon>
        <taxon>Negativicutes</taxon>
        <taxon>Acidaminococcales</taxon>
        <taxon>Acidaminococcaceae</taxon>
        <taxon>Phascolarctobacterium</taxon>
    </lineage>
</organism>
<dbReference type="InterPro" id="IPR004792">
    <property type="entry name" value="BaiN-like"/>
</dbReference>
<evidence type="ECO:0000259" key="5">
    <source>
        <dbReference type="Pfam" id="PF22780"/>
    </source>
</evidence>
<keyword evidence="8" id="KW-1185">Reference proteome</keyword>
<name>A0A7X3BV17_9FIRM</name>
<dbReference type="PANTHER" id="PTHR42887:SF2">
    <property type="entry name" value="OS12G0638800 PROTEIN"/>
    <property type="match status" value="1"/>
</dbReference>
<dbReference type="NCBIfam" id="TIGR00275">
    <property type="entry name" value="aminoacetone oxidase family FAD-binding enzyme"/>
    <property type="match status" value="1"/>
</dbReference>
<dbReference type="Proteomes" id="UP000484547">
    <property type="component" value="Unassembled WGS sequence"/>
</dbReference>
<feature type="domain" description="RsdA/BaiN/AoA(So)-like Rossmann fold-like" evidence="4">
    <location>
        <begin position="3"/>
        <end position="408"/>
    </location>
</feature>
<dbReference type="Gene3D" id="3.50.50.60">
    <property type="entry name" value="FAD/NAD(P)-binding domain"/>
    <property type="match status" value="1"/>
</dbReference>
<evidence type="ECO:0000256" key="2">
    <source>
        <dbReference type="ARBA" id="ARBA00022630"/>
    </source>
</evidence>
<proteinExistence type="predicted"/>
<evidence type="ECO:0000313" key="8">
    <source>
        <dbReference type="Proteomes" id="UP000443070"/>
    </source>
</evidence>
<keyword evidence="2" id="KW-0285">Flavoprotein</keyword>
<dbReference type="InterPro" id="IPR055178">
    <property type="entry name" value="RsdA/BaiN/AoA(So)-like_dom"/>
</dbReference>
<dbReference type="AlphaFoldDB" id="A0A7X3BV17"/>
<dbReference type="InterPro" id="IPR036188">
    <property type="entry name" value="FAD/NAD-bd_sf"/>
</dbReference>
<dbReference type="SUPFAM" id="SSF51905">
    <property type="entry name" value="FAD/NAD(P)-binding domain"/>
    <property type="match status" value="1"/>
</dbReference>
<dbReference type="EMBL" id="WNBM01000001">
    <property type="protein sequence ID" value="MTT75289.1"/>
    <property type="molecule type" value="Genomic_DNA"/>
</dbReference>
<dbReference type="Pfam" id="PF22780">
    <property type="entry name" value="HI0933_like_1st"/>
    <property type="match status" value="1"/>
</dbReference>
<reference evidence="8 9" key="1">
    <citation type="journal article" date="2019" name="Nat. Med.">
        <title>A library of human gut bacterial isolates paired with longitudinal multiomics data enables mechanistic microbiome research.</title>
        <authorList>
            <person name="Poyet M."/>
            <person name="Groussin M."/>
            <person name="Gibbons S.M."/>
            <person name="Avila-Pacheco J."/>
            <person name="Jiang X."/>
            <person name="Kearney S.M."/>
            <person name="Perrotta A.R."/>
            <person name="Berdy B."/>
            <person name="Zhao S."/>
            <person name="Lieberman T.D."/>
            <person name="Swanson P.K."/>
            <person name="Smith M."/>
            <person name="Roesemann S."/>
            <person name="Alexander J.E."/>
            <person name="Rich S.A."/>
            <person name="Livny J."/>
            <person name="Vlamakis H."/>
            <person name="Clish C."/>
            <person name="Bullock K."/>
            <person name="Deik A."/>
            <person name="Scott J."/>
            <person name="Pierce K.A."/>
            <person name="Xavier R.J."/>
            <person name="Alm E.J."/>
        </authorList>
    </citation>
    <scope>NUCLEOTIDE SEQUENCE [LARGE SCALE GENOMIC DNA]</scope>
    <source>
        <strain evidence="6 9">BIOML-A13</strain>
        <strain evidence="7 8">BIOML-A3</strain>
    </source>
</reference>
<dbReference type="SUPFAM" id="SSF160996">
    <property type="entry name" value="HI0933 insert domain-like"/>
    <property type="match status" value="1"/>
</dbReference>
<dbReference type="InterPro" id="IPR057661">
    <property type="entry name" value="RsdA/BaiN/AoA(So)_Rossmann"/>
</dbReference>
<dbReference type="Gene3D" id="1.10.8.260">
    <property type="entry name" value="HI0933 insert domain-like"/>
    <property type="match status" value="1"/>
</dbReference>
<evidence type="ECO:0000313" key="6">
    <source>
        <dbReference type="EMBL" id="MTT75289.1"/>
    </source>
</evidence>
<dbReference type="OrthoDB" id="9773233at2"/>
<evidence type="ECO:0000313" key="7">
    <source>
        <dbReference type="EMBL" id="MTU03421.1"/>
    </source>
</evidence>
<dbReference type="PANTHER" id="PTHR42887">
    <property type="entry name" value="OS12G0638800 PROTEIN"/>
    <property type="match status" value="1"/>
</dbReference>